<dbReference type="InterPro" id="IPR029044">
    <property type="entry name" value="Nucleotide-diphossugar_trans"/>
</dbReference>
<dbReference type="GO" id="GO:0016757">
    <property type="term" value="F:glycosyltransferase activity"/>
    <property type="evidence" value="ECO:0007669"/>
    <property type="project" value="UniProtKB-KW"/>
</dbReference>
<dbReference type="EMBL" id="CP102382">
    <property type="protein sequence ID" value="UUV20640.1"/>
    <property type="molecule type" value="Genomic_DNA"/>
</dbReference>
<keyword evidence="4" id="KW-1185">Reference proteome</keyword>
<feature type="transmembrane region" description="Helical" evidence="1">
    <location>
        <begin position="259"/>
        <end position="285"/>
    </location>
</feature>
<accession>A0ABY5NQ21</accession>
<evidence type="ECO:0000313" key="4">
    <source>
        <dbReference type="Proteomes" id="UP001317001"/>
    </source>
</evidence>
<evidence type="ECO:0000256" key="1">
    <source>
        <dbReference type="SAM" id="Phobius"/>
    </source>
</evidence>
<keyword evidence="1" id="KW-0812">Transmembrane</keyword>
<dbReference type="Pfam" id="PF00535">
    <property type="entry name" value="Glycos_transf_2"/>
    <property type="match status" value="1"/>
</dbReference>
<name>A0ABY5NQ21_9FLAO</name>
<dbReference type="PANTHER" id="PTHR43179:SF7">
    <property type="entry name" value="RHAMNOSYLTRANSFERASE WBBL"/>
    <property type="match status" value="1"/>
</dbReference>
<gene>
    <name evidence="3" type="ORF">NPX36_09815</name>
</gene>
<evidence type="ECO:0000259" key="2">
    <source>
        <dbReference type="Pfam" id="PF00535"/>
    </source>
</evidence>
<dbReference type="Proteomes" id="UP001317001">
    <property type="component" value="Chromosome"/>
</dbReference>
<dbReference type="InterPro" id="IPR001173">
    <property type="entry name" value="Glyco_trans_2-like"/>
</dbReference>
<organism evidence="3 4">
    <name type="scientific">Paenimyroides aestuarii</name>
    <dbReference type="NCBI Taxonomy" id="2968490"/>
    <lineage>
        <taxon>Bacteria</taxon>
        <taxon>Pseudomonadati</taxon>
        <taxon>Bacteroidota</taxon>
        <taxon>Flavobacteriia</taxon>
        <taxon>Flavobacteriales</taxon>
        <taxon>Flavobacteriaceae</taxon>
        <taxon>Paenimyroides</taxon>
    </lineage>
</organism>
<keyword evidence="3" id="KW-0808">Transferase</keyword>
<dbReference type="Gene3D" id="3.90.550.10">
    <property type="entry name" value="Spore Coat Polysaccharide Biosynthesis Protein SpsA, Chain A"/>
    <property type="match status" value="1"/>
</dbReference>
<dbReference type="RefSeq" id="WP_257498543.1">
    <property type="nucleotide sequence ID" value="NZ_CP102382.1"/>
</dbReference>
<keyword evidence="1" id="KW-0472">Membrane</keyword>
<proteinExistence type="predicted"/>
<dbReference type="EC" id="2.4.-.-" evidence="3"/>
<feature type="domain" description="Glycosyltransferase 2-like" evidence="2">
    <location>
        <begin position="4"/>
        <end position="149"/>
    </location>
</feature>
<protein>
    <submittedName>
        <fullName evidence="3">Glycosyltransferase</fullName>
        <ecNumber evidence="3">2.4.-.-</ecNumber>
    </submittedName>
</protein>
<reference evidence="3 4" key="1">
    <citation type="submission" date="2022-08" db="EMBL/GenBank/DDBJ databases">
        <title>Myroides zhujiangensis sp. nov., a novel bacterium isolated from sediment in the Pearl River Estuary.</title>
        <authorList>
            <person name="Cui L."/>
        </authorList>
    </citation>
    <scope>NUCLEOTIDE SEQUENCE [LARGE SCALE GENOMIC DNA]</scope>
    <source>
        <strain evidence="3 4">SCSIO 72103</strain>
    </source>
</reference>
<evidence type="ECO:0000313" key="3">
    <source>
        <dbReference type="EMBL" id="UUV20640.1"/>
    </source>
</evidence>
<sequence>MDLSIVIVNYNSWSVLSNCLESVLSLKSILNIEVIVVDNQSTKNMMASYELKYPTVKWLRNSGNNGFANGCNLGAANAVGDNLFFLNPDTKLNSGVLEHFIKIYDKENIGILSCLQTNNNGTFHKYNLLFPNSLRVFGILRSFERFFKKKQLTQHFKETATRSYPDWISGSAIFISKQNFELIDKWNEDYWMYFEDVDLCKKIQENNLPCVVTKEVSLFHLHGGASRVNPKTKAITKSEVIKSRHVYISNYFSANSQKWLHPLLMTNNLLSVGILSLLSFPLFFLKKLQVNRYKFLELCNYYASALKNKTWLSNRSTNFKFSK</sequence>
<keyword evidence="1" id="KW-1133">Transmembrane helix</keyword>
<keyword evidence="3" id="KW-0328">Glycosyltransferase</keyword>
<dbReference type="PANTHER" id="PTHR43179">
    <property type="entry name" value="RHAMNOSYLTRANSFERASE WBBL"/>
    <property type="match status" value="1"/>
</dbReference>
<dbReference type="SUPFAM" id="SSF53448">
    <property type="entry name" value="Nucleotide-diphospho-sugar transferases"/>
    <property type="match status" value="1"/>
</dbReference>